<keyword evidence="1" id="KW-0472">Membrane</keyword>
<evidence type="ECO:0000256" key="1">
    <source>
        <dbReference type="SAM" id="Phobius"/>
    </source>
</evidence>
<dbReference type="STRING" id="1888891.DSOL_4626"/>
<keyword evidence="3" id="KW-1185">Reference proteome</keyword>
<reference evidence="2 3" key="1">
    <citation type="submission" date="2016-09" db="EMBL/GenBank/DDBJ databases">
        <title>Complete genome of Desulfosporosinus sp. OL.</title>
        <authorList>
            <person name="Mardanov A."/>
            <person name="Beletsky A."/>
            <person name="Panova A."/>
            <person name="Karnachuk O."/>
            <person name="Ravin N."/>
        </authorList>
    </citation>
    <scope>NUCLEOTIDE SEQUENCE [LARGE SCALE GENOMIC DNA]</scope>
    <source>
        <strain evidence="2 3">OL</strain>
    </source>
</reference>
<feature type="transmembrane region" description="Helical" evidence="1">
    <location>
        <begin position="14"/>
        <end position="38"/>
    </location>
</feature>
<dbReference type="Proteomes" id="UP000186102">
    <property type="component" value="Unassembled WGS sequence"/>
</dbReference>
<feature type="transmembrane region" description="Helical" evidence="1">
    <location>
        <begin position="58"/>
        <end position="76"/>
    </location>
</feature>
<name>A0A1Q8QIY3_9FIRM</name>
<dbReference type="AlphaFoldDB" id="A0A1Q8QIY3"/>
<evidence type="ECO:0000313" key="3">
    <source>
        <dbReference type="Proteomes" id="UP000186102"/>
    </source>
</evidence>
<gene>
    <name evidence="2" type="ORF">DSOL_4626</name>
</gene>
<dbReference type="EMBL" id="MLBF01000060">
    <property type="protein sequence ID" value="OLN27276.1"/>
    <property type="molecule type" value="Genomic_DNA"/>
</dbReference>
<evidence type="ECO:0000313" key="2">
    <source>
        <dbReference type="EMBL" id="OLN27276.1"/>
    </source>
</evidence>
<dbReference type="RefSeq" id="WP_235838956.1">
    <property type="nucleotide sequence ID" value="NZ_MLBF01000060.1"/>
</dbReference>
<sequence length="99" mass="11572">MNVADQRKKTKNNLWVEIFDVMFIMVLCFVILLTTMLMRGKVLVGSGSTGRIDYSFNLPIFLMLVLALGIYMFYVLSRSNKELKSMIRYLYDETRQKVS</sequence>
<organism evidence="2 3">
    <name type="scientific">Desulfosporosinus metallidurans</name>
    <dbReference type="NCBI Taxonomy" id="1888891"/>
    <lineage>
        <taxon>Bacteria</taxon>
        <taxon>Bacillati</taxon>
        <taxon>Bacillota</taxon>
        <taxon>Clostridia</taxon>
        <taxon>Eubacteriales</taxon>
        <taxon>Desulfitobacteriaceae</taxon>
        <taxon>Desulfosporosinus</taxon>
    </lineage>
</organism>
<comment type="caution">
    <text evidence="2">The sequence shown here is derived from an EMBL/GenBank/DDBJ whole genome shotgun (WGS) entry which is preliminary data.</text>
</comment>
<accession>A0A1Q8QIY3</accession>
<keyword evidence="1" id="KW-0812">Transmembrane</keyword>
<proteinExistence type="predicted"/>
<protein>
    <submittedName>
        <fullName evidence="2">Uncharacterized protein</fullName>
    </submittedName>
</protein>
<keyword evidence="1" id="KW-1133">Transmembrane helix</keyword>